<dbReference type="Gene3D" id="1.10.8.60">
    <property type="match status" value="1"/>
</dbReference>
<comment type="similarity">
    <text evidence="4">Belongs to the AAA ATPase family.</text>
</comment>
<feature type="transmembrane region" description="Helical" evidence="5">
    <location>
        <begin position="12"/>
        <end position="34"/>
    </location>
</feature>
<dbReference type="FunFam" id="3.40.50.300:FF:002568">
    <property type="entry name" value="Cell division protein (FtsH)"/>
    <property type="match status" value="1"/>
</dbReference>
<dbReference type="Gene3D" id="1.20.58.760">
    <property type="entry name" value="Peptidase M41"/>
    <property type="match status" value="1"/>
</dbReference>
<evidence type="ECO:0000259" key="6">
    <source>
        <dbReference type="SMART" id="SM00382"/>
    </source>
</evidence>
<keyword evidence="7" id="KW-0131">Cell cycle</keyword>
<reference evidence="7 8" key="1">
    <citation type="submission" date="2016-10" db="EMBL/GenBank/DDBJ databases">
        <authorList>
            <person name="Varghese N."/>
            <person name="Submissions S."/>
        </authorList>
    </citation>
    <scope>NUCLEOTIDE SEQUENCE [LARGE SCALE GENOMIC DNA]</scope>
    <source>
        <strain evidence="7 8">LMG 22274</strain>
    </source>
</reference>
<dbReference type="PANTHER" id="PTHR23076">
    <property type="entry name" value="METALLOPROTEASE M41 FTSH"/>
    <property type="match status" value="1"/>
</dbReference>
<dbReference type="InterPro" id="IPR000642">
    <property type="entry name" value="Peptidase_M41"/>
</dbReference>
<dbReference type="GO" id="GO:0004176">
    <property type="term" value="F:ATP-dependent peptidase activity"/>
    <property type="evidence" value="ECO:0007669"/>
    <property type="project" value="InterPro"/>
</dbReference>
<dbReference type="Proteomes" id="UP000183529">
    <property type="component" value="Unassembled WGS sequence"/>
</dbReference>
<keyword evidence="4" id="KW-0067">ATP-binding</keyword>
<keyword evidence="7" id="KW-0378">Hydrolase</keyword>
<dbReference type="RefSeq" id="WP_074983392.1">
    <property type="nucleotide sequence ID" value="NZ_CADFGN010000006.1"/>
</dbReference>
<accession>A0AAQ1GFI5</accession>
<sequence length="645" mass="69211">MKPARNSLWSRVGRYVACAAAVAALAATVGFLHWRHEQPAMQSQSEAQPEALSGVASDMRHNASAWTHREKDVSAMLGDIRAHDVRAIGVSRDAILVSTLQGDKYYVADHNGAFSNALLLGDLKPDGAAPYQLVWLPDANLRTGLARWGDTFDHIRDALSLLLSVLMLGGLAWFVRREMAGGAQLLGKPPVLRFDDVIGAGEAKSALADVRAWLTEPAQFTGMGVRAPCGILMTGGPGVGKTRLAQALAGECGASFIAITGSYFSAKYYGVGIQKVKRLFELARKNAPTVIFIDEADGLGKRTDTGGGPVEAESNRIINQLLAEMDGFASNEGIIIVAATNHPDNLDEALRRPGRFDRTVAVRLPDLEDRAEILRFYAANLKTKTNDIDFEQLARLTTGLSPATLSMIVNQAGLVARKAGDRHVGAAHFLEAIKIARIGDINGAERALSDDERTRIAIHEAGHGLVAALLGTGVLEEVTILPRGGALGVALITKMQDKYLYRETEMRNEIQVLLGGRNAELLMFDEASSGAAQDLQEASRIGLDMVSKHGFNADGNLFSLAALPQQVAGLQLKSAIEHANALLHELNDACFALLRANEPVLRAIADRLLEEETVPGETVYRLIREHAAKSAAIAEANEVIEIAAA</sequence>
<evidence type="ECO:0000256" key="3">
    <source>
        <dbReference type="ARBA" id="ARBA00022989"/>
    </source>
</evidence>
<evidence type="ECO:0000313" key="8">
    <source>
        <dbReference type="Proteomes" id="UP000183529"/>
    </source>
</evidence>
<dbReference type="Pfam" id="PF00004">
    <property type="entry name" value="AAA"/>
    <property type="match status" value="1"/>
</dbReference>
<dbReference type="GO" id="GO:0016020">
    <property type="term" value="C:membrane"/>
    <property type="evidence" value="ECO:0007669"/>
    <property type="project" value="UniProtKB-SubCell"/>
</dbReference>
<name>A0AAQ1GFI5_9BURK</name>
<dbReference type="PANTHER" id="PTHR23076:SF113">
    <property type="entry name" value="ATP-DEPENDENT ZINC METALLOPROTEASE FTSH 1, CHLOROPLASTIC-RELATED"/>
    <property type="match status" value="1"/>
</dbReference>
<dbReference type="Pfam" id="PF01434">
    <property type="entry name" value="Peptidase_M41"/>
    <property type="match status" value="1"/>
</dbReference>
<proteinExistence type="inferred from homology"/>
<evidence type="ECO:0000313" key="7">
    <source>
        <dbReference type="EMBL" id="SEJ61350.1"/>
    </source>
</evidence>
<evidence type="ECO:0000256" key="4">
    <source>
        <dbReference type="RuleBase" id="RU003651"/>
    </source>
</evidence>
<dbReference type="InterPro" id="IPR003959">
    <property type="entry name" value="ATPase_AAA_core"/>
</dbReference>
<dbReference type="SUPFAM" id="SSF140990">
    <property type="entry name" value="FtsH protease domain-like"/>
    <property type="match status" value="1"/>
</dbReference>
<dbReference type="EMBL" id="FNZM01000006">
    <property type="protein sequence ID" value="SEJ61350.1"/>
    <property type="molecule type" value="Genomic_DNA"/>
</dbReference>
<comment type="subcellular location">
    <subcellularLocation>
        <location evidence="1">Membrane</location>
    </subcellularLocation>
</comment>
<dbReference type="InterPro" id="IPR003960">
    <property type="entry name" value="ATPase_AAA_CS"/>
</dbReference>
<evidence type="ECO:0000256" key="2">
    <source>
        <dbReference type="ARBA" id="ARBA00022692"/>
    </source>
</evidence>
<dbReference type="InterPro" id="IPR027417">
    <property type="entry name" value="P-loop_NTPase"/>
</dbReference>
<keyword evidence="2 5" id="KW-0812">Transmembrane</keyword>
<dbReference type="Gene3D" id="3.40.50.300">
    <property type="entry name" value="P-loop containing nucleotide triphosphate hydrolases"/>
    <property type="match status" value="1"/>
</dbReference>
<dbReference type="GO" id="GO:0004222">
    <property type="term" value="F:metalloendopeptidase activity"/>
    <property type="evidence" value="ECO:0007669"/>
    <property type="project" value="InterPro"/>
</dbReference>
<dbReference type="GO" id="GO:0005524">
    <property type="term" value="F:ATP binding"/>
    <property type="evidence" value="ECO:0007669"/>
    <property type="project" value="UniProtKB-KW"/>
</dbReference>
<dbReference type="GO" id="GO:0051301">
    <property type="term" value="P:cell division"/>
    <property type="evidence" value="ECO:0007669"/>
    <property type="project" value="UniProtKB-KW"/>
</dbReference>
<dbReference type="AlphaFoldDB" id="A0AAQ1GFI5"/>
<feature type="domain" description="AAA+ ATPase" evidence="6">
    <location>
        <begin position="227"/>
        <end position="366"/>
    </location>
</feature>
<gene>
    <name evidence="7" type="ORF">SAMN05216550_106269</name>
</gene>
<dbReference type="GO" id="GO:0016887">
    <property type="term" value="F:ATP hydrolysis activity"/>
    <property type="evidence" value="ECO:0007669"/>
    <property type="project" value="InterPro"/>
</dbReference>
<keyword evidence="7" id="KW-0645">Protease</keyword>
<dbReference type="InterPro" id="IPR003593">
    <property type="entry name" value="AAA+_ATPase"/>
</dbReference>
<keyword evidence="3 5" id="KW-1133">Transmembrane helix</keyword>
<evidence type="ECO:0000256" key="1">
    <source>
        <dbReference type="ARBA" id="ARBA00004370"/>
    </source>
</evidence>
<dbReference type="GO" id="GO:0006508">
    <property type="term" value="P:proteolysis"/>
    <property type="evidence" value="ECO:0007669"/>
    <property type="project" value="UniProtKB-KW"/>
</dbReference>
<comment type="caution">
    <text evidence="7">The sequence shown here is derived from an EMBL/GenBank/DDBJ whole genome shotgun (WGS) entry which is preliminary data.</text>
</comment>
<organism evidence="7 8">
    <name type="scientific">Paraburkholderia tropica</name>
    <dbReference type="NCBI Taxonomy" id="92647"/>
    <lineage>
        <taxon>Bacteria</taxon>
        <taxon>Pseudomonadati</taxon>
        <taxon>Pseudomonadota</taxon>
        <taxon>Betaproteobacteria</taxon>
        <taxon>Burkholderiales</taxon>
        <taxon>Burkholderiaceae</taxon>
        <taxon>Paraburkholderia</taxon>
    </lineage>
</organism>
<dbReference type="InterPro" id="IPR037219">
    <property type="entry name" value="Peptidase_M41-like"/>
</dbReference>
<evidence type="ECO:0000256" key="5">
    <source>
        <dbReference type="SAM" id="Phobius"/>
    </source>
</evidence>
<protein>
    <submittedName>
        <fullName evidence="7">Cell division protease FtsH</fullName>
    </submittedName>
</protein>
<dbReference type="SUPFAM" id="SSF52540">
    <property type="entry name" value="P-loop containing nucleoside triphosphate hydrolases"/>
    <property type="match status" value="1"/>
</dbReference>
<keyword evidence="7" id="KW-0132">Cell division</keyword>
<dbReference type="SMART" id="SM00382">
    <property type="entry name" value="AAA"/>
    <property type="match status" value="1"/>
</dbReference>
<keyword evidence="5" id="KW-0472">Membrane</keyword>
<keyword evidence="4" id="KW-0547">Nucleotide-binding</keyword>
<dbReference type="PROSITE" id="PS00674">
    <property type="entry name" value="AAA"/>
    <property type="match status" value="1"/>
</dbReference>